<reference evidence="2 3" key="1">
    <citation type="submission" date="2014-06" db="EMBL/GenBank/DDBJ databases">
        <title>Whole Genome Sequences of Three Symbiotic Endozoicomonas Bacteria.</title>
        <authorList>
            <person name="Neave M.J."/>
            <person name="Apprill A."/>
            <person name="Voolstra C.R."/>
        </authorList>
    </citation>
    <scope>NUCLEOTIDE SEQUENCE [LARGE SCALE GENOMIC DNA]</scope>
    <source>
        <strain evidence="2 3">DSM 22380</strain>
    </source>
</reference>
<evidence type="ECO:0000313" key="2">
    <source>
        <dbReference type="EMBL" id="KEI69729.1"/>
    </source>
</evidence>
<dbReference type="InterPro" id="IPR027417">
    <property type="entry name" value="P-loop_NTPase"/>
</dbReference>
<dbReference type="InterPro" id="IPR038727">
    <property type="entry name" value="NadR/Ttd14_AAA_dom"/>
</dbReference>
<dbReference type="SUPFAM" id="SSF52540">
    <property type="entry name" value="P-loop containing nucleoside triphosphate hydrolases"/>
    <property type="match status" value="1"/>
</dbReference>
<dbReference type="EMBL" id="JOJP01000001">
    <property type="protein sequence ID" value="KEI69729.1"/>
    <property type="molecule type" value="Genomic_DNA"/>
</dbReference>
<evidence type="ECO:0000259" key="1">
    <source>
        <dbReference type="Pfam" id="PF13521"/>
    </source>
</evidence>
<accession>A0A081K6F3</accession>
<dbReference type="STRING" id="305900.GV64_02315"/>
<dbReference type="RefSeq" id="WP_020582126.1">
    <property type="nucleotide sequence ID" value="NZ_JOJP01000001.1"/>
</dbReference>
<dbReference type="AlphaFoldDB" id="A0A081K6F3"/>
<dbReference type="Proteomes" id="UP000027997">
    <property type="component" value="Unassembled WGS sequence"/>
</dbReference>
<gene>
    <name evidence="2" type="ORF">GV64_02315</name>
</gene>
<name>A0A081K6F3_9GAMM</name>
<evidence type="ECO:0000313" key="3">
    <source>
        <dbReference type="Proteomes" id="UP000027997"/>
    </source>
</evidence>
<dbReference type="Pfam" id="PF13521">
    <property type="entry name" value="AAA_28"/>
    <property type="match status" value="1"/>
</dbReference>
<sequence length="200" mass="22692">MIISMIGSHGTGKTTLCNSLITKLGNEWSIFDDYYRKTAQQLRYKTPREAVLENQAISQISSTAMAGAAFGAMLEWLESIEGHGIIDTGPPSILAYHRYWLKVCDTPISPYMLRLAKTISQKIDAFCYLPMGKIALENDGIRSNDTIFQKDIDQWVLCNNTDLEVHESKVLMVESTEIDERTEECIKMIRSLLRYQKISS</sequence>
<comment type="caution">
    <text evidence="2">The sequence shown here is derived from an EMBL/GenBank/DDBJ whole genome shotgun (WGS) entry which is preliminary data.</text>
</comment>
<keyword evidence="3" id="KW-1185">Reference proteome</keyword>
<protein>
    <recommendedName>
        <fullName evidence="1">NadR/Ttd14 AAA domain-containing protein</fullName>
    </recommendedName>
</protein>
<proteinExistence type="predicted"/>
<dbReference type="Gene3D" id="3.40.50.300">
    <property type="entry name" value="P-loop containing nucleotide triphosphate hydrolases"/>
    <property type="match status" value="1"/>
</dbReference>
<feature type="domain" description="NadR/Ttd14 AAA" evidence="1">
    <location>
        <begin position="3"/>
        <end position="181"/>
    </location>
</feature>
<organism evidence="2 3">
    <name type="scientific">Endozoicomonas elysicola</name>
    <dbReference type="NCBI Taxonomy" id="305900"/>
    <lineage>
        <taxon>Bacteria</taxon>
        <taxon>Pseudomonadati</taxon>
        <taxon>Pseudomonadota</taxon>
        <taxon>Gammaproteobacteria</taxon>
        <taxon>Oceanospirillales</taxon>
        <taxon>Endozoicomonadaceae</taxon>
        <taxon>Endozoicomonas</taxon>
    </lineage>
</organism>